<reference evidence="1 2" key="1">
    <citation type="journal article" date="2014" name="Genome Announc.">
        <title>Draft Genome Sequence of Paenibacillus pini JCM 16418T, Isolated from the Rhizosphere of Pine Tree.</title>
        <authorList>
            <person name="Yuki M."/>
            <person name="Oshima K."/>
            <person name="Suda W."/>
            <person name="Oshida Y."/>
            <person name="Kitamura K."/>
            <person name="Iida Y."/>
            <person name="Hattori M."/>
            <person name="Ohkuma M."/>
        </authorList>
    </citation>
    <scope>NUCLEOTIDE SEQUENCE [LARGE SCALE GENOMIC DNA]</scope>
    <source>
        <strain evidence="1 2">JCM 16418</strain>
    </source>
</reference>
<dbReference type="AlphaFoldDB" id="W7Z8I8"/>
<dbReference type="RefSeq" id="WP_052020705.1">
    <property type="nucleotide sequence ID" value="NZ_BAVZ01000034.1"/>
</dbReference>
<evidence type="ECO:0000313" key="2">
    <source>
        <dbReference type="Proteomes" id="UP000019364"/>
    </source>
</evidence>
<sequence>MIYGIALNPEISRITVKDYKTDLEKQAEIVTVEPNFRLFYVFVDKAQGTQFDITGYTKDGRTLQRTKIDLGLQTQASVIKHEE</sequence>
<comment type="caution">
    <text evidence="1">The sequence shown here is derived from an EMBL/GenBank/DDBJ whole genome shotgun (WGS) entry which is preliminary data.</text>
</comment>
<gene>
    <name evidence="1" type="ORF">JCM16418_4959</name>
</gene>
<evidence type="ECO:0000313" key="1">
    <source>
        <dbReference type="EMBL" id="GAF10739.1"/>
    </source>
</evidence>
<protein>
    <submittedName>
        <fullName evidence="1">Uncharacterized protein</fullName>
    </submittedName>
</protein>
<proteinExistence type="predicted"/>
<keyword evidence="2" id="KW-1185">Reference proteome</keyword>
<dbReference type="EMBL" id="BAVZ01000034">
    <property type="protein sequence ID" value="GAF10739.1"/>
    <property type="molecule type" value="Genomic_DNA"/>
</dbReference>
<accession>W7Z8I8</accession>
<dbReference type="OrthoDB" id="1902411at2"/>
<name>W7Z8I8_9BACL</name>
<organism evidence="1 2">
    <name type="scientific">Paenibacillus pini JCM 16418</name>
    <dbReference type="NCBI Taxonomy" id="1236976"/>
    <lineage>
        <taxon>Bacteria</taxon>
        <taxon>Bacillati</taxon>
        <taxon>Bacillota</taxon>
        <taxon>Bacilli</taxon>
        <taxon>Bacillales</taxon>
        <taxon>Paenibacillaceae</taxon>
        <taxon>Paenibacillus</taxon>
    </lineage>
</organism>
<dbReference type="Proteomes" id="UP000019364">
    <property type="component" value="Unassembled WGS sequence"/>
</dbReference>